<dbReference type="InterPro" id="IPR052554">
    <property type="entry name" value="2-oxoglutarate_synth_KorC"/>
</dbReference>
<accession>A0A4P2VPP1</accession>
<dbReference type="KEGG" id="ccai:NAS2_1462"/>
<sequence length="179" mass="19254">MSSGSKHEIVIAGRGGQGILLAGYILGKALVDEGYYVVNSEEYSAETRGGDSKAELIVAKDEEPDLMTVQRADIAAFMYTDQMSKYYKLVGKSATLVLDSTFIKEAPKDAGKVFMAPFTDVAEKQVGNIRAANMVMLGYFAAKTGLVGLDPLINAMKSVTNPNWVEVNAKALKAGYELV</sequence>
<dbReference type="InterPro" id="IPR019752">
    <property type="entry name" value="Pyrv/ketoisovalerate_OxRed_cat"/>
</dbReference>
<dbReference type="InterPro" id="IPR002869">
    <property type="entry name" value="Pyrv_flavodox_OxRed_cen"/>
</dbReference>
<dbReference type="PANTHER" id="PTHR42730:SF1">
    <property type="entry name" value="2-OXOGLUTARATE SYNTHASE SUBUNIT KORC"/>
    <property type="match status" value="1"/>
</dbReference>
<dbReference type="Proteomes" id="UP000509448">
    <property type="component" value="Chromosome"/>
</dbReference>
<evidence type="ECO:0000313" key="4">
    <source>
        <dbReference type="Proteomes" id="UP000509448"/>
    </source>
</evidence>
<dbReference type="EMBL" id="AP018732">
    <property type="protein sequence ID" value="BBE42845.1"/>
    <property type="molecule type" value="Genomic_DNA"/>
</dbReference>
<reference evidence="3 4" key="1">
    <citation type="journal article" date="2019" name="ISME J.">
        <title>Isolation and characterization of a thermophilic sulfur- and iron-reducing thaumarchaeote from a terrestrial acidic hot spring.</title>
        <authorList>
            <person name="Kato S."/>
            <person name="Itoh T."/>
            <person name="Yuki M."/>
            <person name="Nagamori M."/>
            <person name="Ohnishi M."/>
            <person name="Uematsu K."/>
            <person name="Suzuki K."/>
            <person name="Takashina T."/>
            <person name="Ohkuma M."/>
        </authorList>
    </citation>
    <scope>NUCLEOTIDE SEQUENCE [LARGE SCALE GENOMIC DNA]</scope>
    <source>
        <strain evidence="3 4">NAS-02</strain>
    </source>
</reference>
<dbReference type="RefSeq" id="WP_174449036.1">
    <property type="nucleotide sequence ID" value="NZ_AP018732.1"/>
</dbReference>
<proteinExistence type="predicted"/>
<dbReference type="GeneID" id="55585273"/>
<gene>
    <name evidence="3" type="ORF">NAS2_1462</name>
</gene>
<protein>
    <submittedName>
        <fullName evidence="3">2-oxoglutarate oxidoreductase, gamma subunit</fullName>
        <ecNumber evidence="3">1.2.7.3</ecNumber>
    </submittedName>
</protein>
<dbReference type="SUPFAM" id="SSF53323">
    <property type="entry name" value="Pyruvate-ferredoxin oxidoreductase, PFOR, domain III"/>
    <property type="match status" value="1"/>
</dbReference>
<dbReference type="AlphaFoldDB" id="A0A4P2VPP1"/>
<dbReference type="EC" id="1.2.7.3" evidence="3"/>
<name>A0A4P2VPP1_9ARCH</name>
<evidence type="ECO:0000259" key="2">
    <source>
        <dbReference type="Pfam" id="PF01558"/>
    </source>
</evidence>
<dbReference type="OrthoDB" id="53326at2157"/>
<keyword evidence="1 3" id="KW-0560">Oxidoreductase</keyword>
<evidence type="ECO:0000256" key="1">
    <source>
        <dbReference type="ARBA" id="ARBA00023002"/>
    </source>
</evidence>
<dbReference type="GO" id="GO:0047553">
    <property type="term" value="F:2-oxoglutarate synthase activity"/>
    <property type="evidence" value="ECO:0007669"/>
    <property type="project" value="UniProtKB-EC"/>
</dbReference>
<evidence type="ECO:0000313" key="3">
    <source>
        <dbReference type="EMBL" id="BBE42845.1"/>
    </source>
</evidence>
<dbReference type="Pfam" id="PF01558">
    <property type="entry name" value="POR"/>
    <property type="match status" value="1"/>
</dbReference>
<organism evidence="3 4">
    <name type="scientific">Conexivisphaera calida</name>
    <dbReference type="NCBI Taxonomy" id="1874277"/>
    <lineage>
        <taxon>Archaea</taxon>
        <taxon>Nitrososphaerota</taxon>
        <taxon>Conexivisphaeria</taxon>
        <taxon>Conexivisphaerales</taxon>
        <taxon>Conexivisphaeraceae</taxon>
        <taxon>Conexivisphaera</taxon>
    </lineage>
</organism>
<dbReference type="Gene3D" id="3.40.920.10">
    <property type="entry name" value="Pyruvate-ferredoxin oxidoreductase, PFOR, domain III"/>
    <property type="match status" value="1"/>
</dbReference>
<feature type="domain" description="Pyruvate/ketoisovalerate oxidoreductase catalytic" evidence="2">
    <location>
        <begin position="15"/>
        <end position="177"/>
    </location>
</feature>
<dbReference type="PANTHER" id="PTHR42730">
    <property type="entry name" value="2-OXOGLUTARATE SYNTHASE SUBUNIT KORC"/>
    <property type="match status" value="1"/>
</dbReference>
<keyword evidence="4" id="KW-1185">Reference proteome</keyword>